<organism evidence="1 2">
    <name type="scientific">Litomosoides sigmodontis</name>
    <name type="common">Filarial nematode worm</name>
    <dbReference type="NCBI Taxonomy" id="42156"/>
    <lineage>
        <taxon>Eukaryota</taxon>
        <taxon>Metazoa</taxon>
        <taxon>Ecdysozoa</taxon>
        <taxon>Nematoda</taxon>
        <taxon>Chromadorea</taxon>
        <taxon>Rhabditida</taxon>
        <taxon>Spirurina</taxon>
        <taxon>Spiruromorpha</taxon>
        <taxon>Filarioidea</taxon>
        <taxon>Onchocercidae</taxon>
        <taxon>Litomosoides</taxon>
    </lineage>
</organism>
<gene>
    <name evidence="1" type="ORF">NLS_LOCUS3433</name>
</gene>
<evidence type="ECO:0000313" key="1">
    <source>
        <dbReference type="EMBL" id="VDK76895.1"/>
    </source>
</evidence>
<proteinExistence type="predicted"/>
<dbReference type="Proteomes" id="UP000277928">
    <property type="component" value="Unassembled WGS sequence"/>
</dbReference>
<keyword evidence="2" id="KW-1185">Reference proteome</keyword>
<protein>
    <submittedName>
        <fullName evidence="1">Uncharacterized protein</fullName>
    </submittedName>
</protein>
<reference evidence="1 2" key="1">
    <citation type="submission" date="2018-08" db="EMBL/GenBank/DDBJ databases">
        <authorList>
            <person name="Laetsch R D."/>
            <person name="Stevens L."/>
            <person name="Kumar S."/>
            <person name="Blaxter L. M."/>
        </authorList>
    </citation>
    <scope>NUCLEOTIDE SEQUENCE [LARGE SCALE GENOMIC DNA]</scope>
</reference>
<name>A0A3P6T7Z8_LITSI</name>
<dbReference type="AlphaFoldDB" id="A0A3P6T7Z8"/>
<accession>A0A3P6T7Z8</accession>
<evidence type="ECO:0000313" key="2">
    <source>
        <dbReference type="Proteomes" id="UP000277928"/>
    </source>
</evidence>
<dbReference type="OrthoDB" id="5840779at2759"/>
<sequence length="66" mass="7157">MTAFNYRILTRLKKGAKRASMPIATIALSAAAAAANKKPRNGAVNAQKRWLNLYQESKIQPSNGGQ</sequence>
<dbReference type="EMBL" id="UYRX01000186">
    <property type="protein sequence ID" value="VDK76895.1"/>
    <property type="molecule type" value="Genomic_DNA"/>
</dbReference>